<dbReference type="InterPro" id="IPR012337">
    <property type="entry name" value="RNaseH-like_sf"/>
</dbReference>
<evidence type="ECO:0000313" key="1">
    <source>
        <dbReference type="EMBL" id="GBN18357.1"/>
    </source>
</evidence>
<dbReference type="Proteomes" id="UP000499080">
    <property type="component" value="Unassembled WGS sequence"/>
</dbReference>
<name>A0A4Y2LY60_ARAVE</name>
<evidence type="ECO:0000313" key="2">
    <source>
        <dbReference type="Proteomes" id="UP000499080"/>
    </source>
</evidence>
<reference evidence="1 2" key="1">
    <citation type="journal article" date="2019" name="Sci. Rep.">
        <title>Orb-weaving spider Araneus ventricosus genome elucidates the spidroin gene catalogue.</title>
        <authorList>
            <person name="Kono N."/>
            <person name="Nakamura H."/>
            <person name="Ohtoshi R."/>
            <person name="Moran D.A.P."/>
            <person name="Shinohara A."/>
            <person name="Yoshida Y."/>
            <person name="Fujiwara M."/>
            <person name="Mori M."/>
            <person name="Tomita M."/>
            <person name="Arakawa K."/>
        </authorList>
    </citation>
    <scope>NUCLEOTIDE SEQUENCE [LARGE SCALE GENOMIC DNA]</scope>
</reference>
<dbReference type="Gene3D" id="3.30.420.10">
    <property type="entry name" value="Ribonuclease H-like superfamily/Ribonuclease H"/>
    <property type="match status" value="1"/>
</dbReference>
<dbReference type="AlphaFoldDB" id="A0A4Y2LY60"/>
<organism evidence="1 2">
    <name type="scientific">Araneus ventricosus</name>
    <name type="common">Orbweaver spider</name>
    <name type="synonym">Epeira ventricosa</name>
    <dbReference type="NCBI Taxonomy" id="182803"/>
    <lineage>
        <taxon>Eukaryota</taxon>
        <taxon>Metazoa</taxon>
        <taxon>Ecdysozoa</taxon>
        <taxon>Arthropoda</taxon>
        <taxon>Chelicerata</taxon>
        <taxon>Arachnida</taxon>
        <taxon>Araneae</taxon>
        <taxon>Araneomorphae</taxon>
        <taxon>Entelegynae</taxon>
        <taxon>Araneoidea</taxon>
        <taxon>Araneidae</taxon>
        <taxon>Araneus</taxon>
    </lineage>
</organism>
<dbReference type="OrthoDB" id="6514649at2759"/>
<comment type="caution">
    <text evidence="1">The sequence shown here is derived from an EMBL/GenBank/DDBJ whole genome shotgun (WGS) entry which is preliminary data.</text>
</comment>
<protein>
    <recommendedName>
        <fullName evidence="3">RNase H type-1 domain-containing protein</fullName>
    </recommendedName>
</protein>
<sequence length="109" mass="12327">MYTDGSKSEKGVGVAFCVWSEQNIVNSRLAKLQDYNTVFQAKLLALKHATDQPITILVDNQASAQAAATLEVETKHLERSIRALSRIRIYTFLVSKITWATTETRRRKD</sequence>
<dbReference type="InterPro" id="IPR036397">
    <property type="entry name" value="RNaseH_sf"/>
</dbReference>
<accession>A0A4Y2LY60</accession>
<gene>
    <name evidence="1" type="ORF">AVEN_268157_1</name>
</gene>
<dbReference type="SUPFAM" id="SSF53098">
    <property type="entry name" value="Ribonuclease H-like"/>
    <property type="match status" value="1"/>
</dbReference>
<dbReference type="GO" id="GO:0003676">
    <property type="term" value="F:nucleic acid binding"/>
    <property type="evidence" value="ECO:0007669"/>
    <property type="project" value="InterPro"/>
</dbReference>
<dbReference type="EMBL" id="BGPR01006368">
    <property type="protein sequence ID" value="GBN18357.1"/>
    <property type="molecule type" value="Genomic_DNA"/>
</dbReference>
<evidence type="ECO:0008006" key="3">
    <source>
        <dbReference type="Google" id="ProtNLM"/>
    </source>
</evidence>
<proteinExistence type="predicted"/>
<keyword evidence="2" id="KW-1185">Reference proteome</keyword>